<accession>A0ABD0MU17</accession>
<dbReference type="Pfam" id="PF00098">
    <property type="entry name" value="zf-CCHC"/>
    <property type="match status" value="1"/>
</dbReference>
<dbReference type="FunFam" id="3.30.420.10:FF:000063">
    <property type="entry name" value="Retrovirus-related Pol polyprotein from transposon 297-like Protein"/>
    <property type="match status" value="1"/>
</dbReference>
<keyword evidence="10" id="KW-0479">Metal-binding</keyword>
<dbReference type="Gene3D" id="3.10.10.10">
    <property type="entry name" value="HIV Type 1 Reverse Transcriptase, subunit A, domain 1"/>
    <property type="match status" value="2"/>
</dbReference>
<keyword evidence="7" id="KW-0378">Hydrolase</keyword>
<dbReference type="SUPFAM" id="SSF57756">
    <property type="entry name" value="Retrovirus zinc finger-like domains"/>
    <property type="match status" value="1"/>
</dbReference>
<dbReference type="PROSITE" id="PS50158">
    <property type="entry name" value="ZF_CCHC"/>
    <property type="match status" value="1"/>
</dbReference>
<evidence type="ECO:0000256" key="7">
    <source>
        <dbReference type="ARBA" id="ARBA00022801"/>
    </source>
</evidence>
<evidence type="ECO:0000256" key="6">
    <source>
        <dbReference type="ARBA" id="ARBA00022759"/>
    </source>
</evidence>
<dbReference type="GO" id="GO:0003964">
    <property type="term" value="F:RNA-directed DNA polymerase activity"/>
    <property type="evidence" value="ECO:0007669"/>
    <property type="project" value="UniProtKB-KW"/>
</dbReference>
<dbReference type="InterPro" id="IPR021109">
    <property type="entry name" value="Peptidase_aspartic_dom_sf"/>
</dbReference>
<evidence type="ECO:0000256" key="8">
    <source>
        <dbReference type="ARBA" id="ARBA00022918"/>
    </source>
</evidence>
<dbReference type="Gene3D" id="4.10.60.10">
    <property type="entry name" value="Zinc finger, CCHC-type"/>
    <property type="match status" value="1"/>
</dbReference>
<evidence type="ECO:0000256" key="4">
    <source>
        <dbReference type="ARBA" id="ARBA00022695"/>
    </source>
</evidence>
<dbReference type="GO" id="GO:0004523">
    <property type="term" value="F:RNA-DNA hybrid ribonuclease activity"/>
    <property type="evidence" value="ECO:0007669"/>
    <property type="project" value="UniProtKB-EC"/>
</dbReference>
<reference evidence="14 15" key="1">
    <citation type="submission" date="2024-05" db="EMBL/GenBank/DDBJ databases">
        <title>Genome sequencing and assembly of Indian major carp, Cirrhinus mrigala (Hamilton, 1822).</title>
        <authorList>
            <person name="Mohindra V."/>
            <person name="Chowdhury L.M."/>
            <person name="Lal K."/>
            <person name="Jena J.K."/>
        </authorList>
    </citation>
    <scope>NUCLEOTIDE SEQUENCE [LARGE SCALE GENOMIC DNA]</scope>
    <source>
        <strain evidence="14">CM1030</strain>
        <tissue evidence="14">Blood</tissue>
    </source>
</reference>
<dbReference type="SUPFAM" id="SSF56672">
    <property type="entry name" value="DNA/RNA polymerases"/>
    <property type="match status" value="1"/>
</dbReference>
<dbReference type="InterPro" id="IPR043502">
    <property type="entry name" value="DNA/RNA_pol_sf"/>
</dbReference>
<evidence type="ECO:0000256" key="5">
    <source>
        <dbReference type="ARBA" id="ARBA00022722"/>
    </source>
</evidence>
<protein>
    <recommendedName>
        <fullName evidence="9">Gypsy retrotransposon integrase-like protein 1</fullName>
        <ecNumber evidence="2">3.1.26.4</ecNumber>
    </recommendedName>
</protein>
<name>A0ABD0MU17_CIRMR</name>
<keyword evidence="10" id="KW-0862">Zinc</keyword>
<dbReference type="InterPro" id="IPR001969">
    <property type="entry name" value="Aspartic_peptidase_AS"/>
</dbReference>
<dbReference type="Gene3D" id="1.10.340.70">
    <property type="match status" value="1"/>
</dbReference>
<feature type="domain" description="Integrase catalytic" evidence="13">
    <location>
        <begin position="622"/>
        <end position="779"/>
    </location>
</feature>
<organism evidence="14 15">
    <name type="scientific">Cirrhinus mrigala</name>
    <name type="common">Mrigala</name>
    <dbReference type="NCBI Taxonomy" id="683832"/>
    <lineage>
        <taxon>Eukaryota</taxon>
        <taxon>Metazoa</taxon>
        <taxon>Chordata</taxon>
        <taxon>Craniata</taxon>
        <taxon>Vertebrata</taxon>
        <taxon>Euteleostomi</taxon>
        <taxon>Actinopterygii</taxon>
        <taxon>Neopterygii</taxon>
        <taxon>Teleostei</taxon>
        <taxon>Ostariophysi</taxon>
        <taxon>Cypriniformes</taxon>
        <taxon>Cyprinidae</taxon>
        <taxon>Labeoninae</taxon>
        <taxon>Labeonini</taxon>
        <taxon>Cirrhinus</taxon>
    </lineage>
</organism>
<dbReference type="EMBL" id="JAMKFB020000090">
    <property type="protein sequence ID" value="KAL0153518.1"/>
    <property type="molecule type" value="Genomic_DNA"/>
</dbReference>
<dbReference type="SMART" id="SM00343">
    <property type="entry name" value="ZnF_C2HC"/>
    <property type="match status" value="1"/>
</dbReference>
<dbReference type="PROSITE" id="PS00141">
    <property type="entry name" value="ASP_PROTEASE"/>
    <property type="match status" value="1"/>
</dbReference>
<evidence type="ECO:0000256" key="2">
    <source>
        <dbReference type="ARBA" id="ARBA00012180"/>
    </source>
</evidence>
<sequence length="917" mass="101552">MRPLGVTYDLEVEKVDNTQLTYASYVLAMPGKRAVLLQCLGADGLKVFYTLRNTGQTVTDAFKALEEHFQRMSTTNVVVVERHKFRERLNGQMNRSHLANAPNCPATKVKCNKCGKVGHFARVCRSEKKVQLLDAPEGEVPEIVHVLEVEGKSLRDKIKCTVTIKTEEVSPVLIELTVDTGSTVSILPSHLYKQHFSSSPLRSPQVKLVTYSKAALPVLGCLSAHVYYGDAVASTSIYVVEKGTPILGMDLVAGLNIHIAGNELISPPSPTVVQQVTAATTEGIGCAKGFVHRMKVRESVQPVQQKLRRLPLSVRNAVSKELCRLQAEGIIERVDASPWVSPIVVTTKKKWGDSLMCGFAGAEQSIMLHEDSRDLTAFITRDRLFRFRRVPYGLASAPAAFQIMMVTILKGLHGVQNYLDDVIVYGRTAAEHDCNLQAVLTTLQHAVSYKPGTENLTADCLSRLPLPTCVDTDSAIEPDMVAFLSAEPRAFSLEEFSKECAACPDLSALRQQLLTGWPKNKKTLSPELAPYFHIRDELAAQDSLVFRGSYRLVAPVSLRGALINLAHQGHQGIVRTKQRLRDLYWWPGMDRSAQSAITSCQLCQAHDKSAKTHTPPLQPIPLPAAPWLKVGLDIVGPFELGTWDCRYALTLVDYYSKWPEIAFTSNVTADTVTDFLATTFSRFGNPVEIVTDNGVQFTSLTFAEFLTSRNIKHVRTSLYFPQANGAVERMNRVLKDCVQTASLEGKPWKTSVRDFLLHYRTTPHATTGVAPSELLLGRQLRMNLNILPTRPSACTDATVRARVHARQSQVKTYTDIKRAAKPSAIRPGDRVRVRIPTHVKKSRSKFSPLSTVVGQKSQDTHILEDGKVWNAAHLSPCPGQSHSDNEPTGVPKLVVTPETQRQSSTRRPPVWHKDFVT</sequence>
<dbReference type="Proteomes" id="UP001529510">
    <property type="component" value="Unassembled WGS sequence"/>
</dbReference>
<dbReference type="Pfam" id="PF00078">
    <property type="entry name" value="RVT_1"/>
    <property type="match status" value="1"/>
</dbReference>
<comment type="caution">
    <text evidence="14">The sequence shown here is derived from an EMBL/GenBank/DDBJ whole genome shotgun (WGS) entry which is preliminary data.</text>
</comment>
<evidence type="ECO:0000259" key="12">
    <source>
        <dbReference type="PROSITE" id="PS50158"/>
    </source>
</evidence>
<dbReference type="InterPro" id="IPR000477">
    <property type="entry name" value="RT_dom"/>
</dbReference>
<evidence type="ECO:0000259" key="13">
    <source>
        <dbReference type="PROSITE" id="PS50994"/>
    </source>
</evidence>
<keyword evidence="10" id="KW-0863">Zinc-finger</keyword>
<evidence type="ECO:0000256" key="10">
    <source>
        <dbReference type="PROSITE-ProRule" id="PRU00047"/>
    </source>
</evidence>
<evidence type="ECO:0000256" key="11">
    <source>
        <dbReference type="SAM" id="MobiDB-lite"/>
    </source>
</evidence>
<dbReference type="Gene3D" id="3.30.70.270">
    <property type="match status" value="1"/>
</dbReference>
<keyword evidence="3" id="KW-0808">Transferase</keyword>
<dbReference type="InterPro" id="IPR036397">
    <property type="entry name" value="RNaseH_sf"/>
</dbReference>
<keyword evidence="6" id="KW-0255">Endonuclease</keyword>
<dbReference type="InterPro" id="IPR036875">
    <property type="entry name" value="Znf_CCHC_sf"/>
</dbReference>
<dbReference type="Gene3D" id="3.30.420.10">
    <property type="entry name" value="Ribonuclease H-like superfamily/Ribonuclease H"/>
    <property type="match status" value="1"/>
</dbReference>
<dbReference type="InterPro" id="IPR012337">
    <property type="entry name" value="RNaseH-like_sf"/>
</dbReference>
<dbReference type="InterPro" id="IPR041588">
    <property type="entry name" value="Integrase_H2C2"/>
</dbReference>
<dbReference type="InterPro" id="IPR001878">
    <property type="entry name" value="Znf_CCHC"/>
</dbReference>
<keyword evidence="8" id="KW-0695">RNA-directed DNA polymerase</keyword>
<dbReference type="SUPFAM" id="SSF53098">
    <property type="entry name" value="Ribonuclease H-like"/>
    <property type="match status" value="1"/>
</dbReference>
<feature type="compositionally biased region" description="Polar residues" evidence="11">
    <location>
        <begin position="897"/>
        <end position="906"/>
    </location>
</feature>
<dbReference type="PROSITE" id="PS50994">
    <property type="entry name" value="INTEGRASE"/>
    <property type="match status" value="1"/>
</dbReference>
<dbReference type="SUPFAM" id="SSF50630">
    <property type="entry name" value="Acid proteases"/>
    <property type="match status" value="1"/>
</dbReference>
<dbReference type="AlphaFoldDB" id="A0ABD0MU17"/>
<evidence type="ECO:0000313" key="15">
    <source>
        <dbReference type="Proteomes" id="UP001529510"/>
    </source>
</evidence>
<evidence type="ECO:0000313" key="14">
    <source>
        <dbReference type="EMBL" id="KAL0153518.1"/>
    </source>
</evidence>
<dbReference type="CDD" id="cd01647">
    <property type="entry name" value="RT_LTR"/>
    <property type="match status" value="1"/>
</dbReference>
<dbReference type="PANTHER" id="PTHR37984:SF15">
    <property type="entry name" value="INTEGRASE CATALYTIC DOMAIN-CONTAINING PROTEIN"/>
    <property type="match status" value="1"/>
</dbReference>
<dbReference type="PANTHER" id="PTHR37984">
    <property type="entry name" value="PROTEIN CBG26694"/>
    <property type="match status" value="1"/>
</dbReference>
<dbReference type="Pfam" id="PF17921">
    <property type="entry name" value="Integrase_H2C2"/>
    <property type="match status" value="1"/>
</dbReference>
<dbReference type="GO" id="GO:0008270">
    <property type="term" value="F:zinc ion binding"/>
    <property type="evidence" value="ECO:0007669"/>
    <property type="project" value="UniProtKB-KW"/>
</dbReference>
<dbReference type="Pfam" id="PF00665">
    <property type="entry name" value="rve"/>
    <property type="match status" value="1"/>
</dbReference>
<keyword evidence="4" id="KW-0548">Nucleotidyltransferase</keyword>
<keyword evidence="15" id="KW-1185">Reference proteome</keyword>
<dbReference type="InterPro" id="IPR001584">
    <property type="entry name" value="Integrase_cat-core"/>
</dbReference>
<dbReference type="EC" id="3.1.26.4" evidence="2"/>
<dbReference type="InterPro" id="IPR050951">
    <property type="entry name" value="Retrovirus_Pol_polyprotein"/>
</dbReference>
<gene>
    <name evidence="14" type="ORF">M9458_051132</name>
</gene>
<evidence type="ECO:0000256" key="3">
    <source>
        <dbReference type="ARBA" id="ARBA00022679"/>
    </source>
</evidence>
<comment type="similarity">
    <text evidence="1">Belongs to the beta type-B retroviral polymerase family. HERV class-II K(HML-2) pol subfamily.</text>
</comment>
<feature type="domain" description="CCHC-type" evidence="12">
    <location>
        <begin position="110"/>
        <end position="126"/>
    </location>
</feature>
<keyword evidence="5" id="KW-0540">Nuclease</keyword>
<dbReference type="InterPro" id="IPR043128">
    <property type="entry name" value="Rev_trsase/Diguanyl_cyclase"/>
</dbReference>
<proteinExistence type="inferred from homology"/>
<evidence type="ECO:0000256" key="1">
    <source>
        <dbReference type="ARBA" id="ARBA00010879"/>
    </source>
</evidence>
<dbReference type="FunFam" id="1.10.340.70:FF:000004">
    <property type="entry name" value="Retrovirus-related Pol polyprotein from transposon 297-like Protein"/>
    <property type="match status" value="1"/>
</dbReference>
<evidence type="ECO:0000256" key="9">
    <source>
        <dbReference type="ARBA" id="ARBA00039658"/>
    </source>
</evidence>
<feature type="region of interest" description="Disordered" evidence="11">
    <location>
        <begin position="873"/>
        <end position="917"/>
    </location>
</feature>